<dbReference type="EMBL" id="UINC01145695">
    <property type="protein sequence ID" value="SVD35985.1"/>
    <property type="molecule type" value="Genomic_DNA"/>
</dbReference>
<organism evidence="1">
    <name type="scientific">marine metagenome</name>
    <dbReference type="NCBI Taxonomy" id="408172"/>
    <lineage>
        <taxon>unclassified sequences</taxon>
        <taxon>metagenomes</taxon>
        <taxon>ecological metagenomes</taxon>
    </lineage>
</organism>
<sequence>MAMHNCKENTVDGIKNYSNLGFGSELDLRYGKNGVYLSHSISETGDLFEDACKVLTNSKIRIALHIKELEVVEQTLELLKKYSVKNFFFVNTDYKKFPSVINKEIV</sequence>
<protein>
    <recommendedName>
        <fullName evidence="2">Amidohydrolase-related domain-containing protein</fullName>
    </recommendedName>
</protein>
<evidence type="ECO:0000313" key="1">
    <source>
        <dbReference type="EMBL" id="SVD35985.1"/>
    </source>
</evidence>
<feature type="non-terminal residue" evidence="1">
    <location>
        <position position="106"/>
    </location>
</feature>
<reference evidence="1" key="1">
    <citation type="submission" date="2018-05" db="EMBL/GenBank/DDBJ databases">
        <authorList>
            <person name="Lanie J.A."/>
            <person name="Ng W.-L."/>
            <person name="Kazmierczak K.M."/>
            <person name="Andrzejewski T.M."/>
            <person name="Davidsen T.M."/>
            <person name="Wayne K.J."/>
            <person name="Tettelin H."/>
            <person name="Glass J.I."/>
            <person name="Rusch D."/>
            <person name="Podicherti R."/>
            <person name="Tsui H.-C.T."/>
            <person name="Winkler M.E."/>
        </authorList>
    </citation>
    <scope>NUCLEOTIDE SEQUENCE</scope>
</reference>
<accession>A0A382UQ94</accession>
<gene>
    <name evidence="1" type="ORF">METZ01_LOCUS388839</name>
</gene>
<evidence type="ECO:0008006" key="2">
    <source>
        <dbReference type="Google" id="ProtNLM"/>
    </source>
</evidence>
<dbReference type="AlphaFoldDB" id="A0A382UQ94"/>
<name>A0A382UQ94_9ZZZZ</name>
<proteinExistence type="predicted"/>